<proteinExistence type="predicted"/>
<comment type="caution">
    <text evidence="2">The sequence shown here is derived from an EMBL/GenBank/DDBJ whole genome shotgun (WGS) entry which is preliminary data.</text>
</comment>
<sequence length="602" mass="68946">MYHLHIPIPLSMRNKKEGRIISLDPGVRSFLTGYDPGGNVVEFCKNDFSRLSRLCIRHDKYQSQSTEVNSRKCYVIKRKMRRIYHKIHNLVNDCHKKIAKYLCDNYQTIVLPIFETQEMVRRAKRKIRTKTARNMLTWSHFRFRQFLLHKMSEYPVKVQDTFEIAKKFWEDIPVYFDGDDVYDRLYFLHEDDDDYDKSAKTAADKEVDECITTLPESLPSNPQTESVETEDKKDCKSQNVTTKPVKKPGFSLIIKINTSALKNNVKTAFRDNKPYFVSTPTNDIESEIVGQENDLKKQHTFSTNYPQLSHNEDNTILDYNNISLELSNFTSPDNPTGFSNTDSILSQDEIPSTPSSTSSTVSIINTPVTPITPLSFNFDEDDNNENEYFDDFIATSPRLSFQTKPIKIFHTFAKCKIQKKRSISSKFSSFPNNNTPDYYHNQNNNNNIYISLMGNVNSYVKNEKINDFKNNIGKETYSHFSGDLEHEKNDEDVNDCSSKSNDDNYPISCAHNISTNTTIDITKESSSRQQLTVSEETSTPLSPTPSPETSIEDSSSSEQSLDDDSPSLSSSSEQSSETSNNGPTKNPTNYIDITNQEHAQEE</sequence>
<feature type="compositionally biased region" description="Polar residues" evidence="1">
    <location>
        <begin position="580"/>
        <end position="602"/>
    </location>
</feature>
<organism evidence="2 3">
    <name type="scientific">Gigaspora margarita</name>
    <dbReference type="NCBI Taxonomy" id="4874"/>
    <lineage>
        <taxon>Eukaryota</taxon>
        <taxon>Fungi</taxon>
        <taxon>Fungi incertae sedis</taxon>
        <taxon>Mucoromycota</taxon>
        <taxon>Glomeromycotina</taxon>
        <taxon>Glomeromycetes</taxon>
        <taxon>Diversisporales</taxon>
        <taxon>Gigasporaceae</taxon>
        <taxon>Gigaspora</taxon>
    </lineage>
</organism>
<feature type="compositionally biased region" description="Low complexity" evidence="1">
    <location>
        <begin position="566"/>
        <end position="579"/>
    </location>
</feature>
<dbReference type="PANTHER" id="PTHR36172:SF1">
    <property type="entry name" value="RESOLVASE-RELATED"/>
    <property type="match status" value="1"/>
</dbReference>
<keyword evidence="3" id="KW-1185">Reference proteome</keyword>
<name>A0ABN7V182_GIGMA</name>
<feature type="region of interest" description="Disordered" evidence="1">
    <location>
        <begin position="214"/>
        <end position="241"/>
    </location>
</feature>
<feature type="compositionally biased region" description="Low complexity" evidence="1">
    <location>
        <begin position="534"/>
        <end position="559"/>
    </location>
</feature>
<dbReference type="InterPro" id="IPR051491">
    <property type="entry name" value="Recombinase/Transposase-rel"/>
</dbReference>
<evidence type="ECO:0000313" key="3">
    <source>
        <dbReference type="Proteomes" id="UP000789901"/>
    </source>
</evidence>
<gene>
    <name evidence="2" type="ORF">GMARGA_LOCUS13161</name>
</gene>
<dbReference type="EMBL" id="CAJVQB010008260">
    <property type="protein sequence ID" value="CAG8716393.1"/>
    <property type="molecule type" value="Genomic_DNA"/>
</dbReference>
<evidence type="ECO:0000313" key="2">
    <source>
        <dbReference type="EMBL" id="CAG8716393.1"/>
    </source>
</evidence>
<dbReference type="Proteomes" id="UP000789901">
    <property type="component" value="Unassembled WGS sequence"/>
</dbReference>
<protein>
    <submittedName>
        <fullName evidence="2">34182_t:CDS:1</fullName>
    </submittedName>
</protein>
<feature type="region of interest" description="Disordered" evidence="1">
    <location>
        <begin position="523"/>
        <end position="602"/>
    </location>
</feature>
<feature type="compositionally biased region" description="Polar residues" evidence="1">
    <location>
        <begin position="214"/>
        <end position="226"/>
    </location>
</feature>
<accession>A0ABN7V182</accession>
<dbReference type="PANTHER" id="PTHR36172">
    <property type="match status" value="1"/>
</dbReference>
<reference evidence="2 3" key="1">
    <citation type="submission" date="2021-06" db="EMBL/GenBank/DDBJ databases">
        <authorList>
            <person name="Kallberg Y."/>
            <person name="Tangrot J."/>
            <person name="Rosling A."/>
        </authorList>
    </citation>
    <scope>NUCLEOTIDE SEQUENCE [LARGE SCALE GENOMIC DNA]</scope>
    <source>
        <strain evidence="2 3">120-4 pot B 10/14</strain>
    </source>
</reference>
<evidence type="ECO:0000256" key="1">
    <source>
        <dbReference type="SAM" id="MobiDB-lite"/>
    </source>
</evidence>
<feature type="region of interest" description="Disordered" evidence="1">
    <location>
        <begin position="485"/>
        <end position="506"/>
    </location>
</feature>